<comment type="similarity">
    <text evidence="2">Belongs to the TacA antitoxin family.</text>
</comment>
<dbReference type="GO" id="GO:0006355">
    <property type="term" value="P:regulation of DNA-templated transcription"/>
    <property type="evidence" value="ECO:0007669"/>
    <property type="project" value="InterPro"/>
</dbReference>
<accession>A0A850NR02</accession>
<dbReference type="Pfam" id="PF08681">
    <property type="entry name" value="TacA1"/>
    <property type="match status" value="1"/>
</dbReference>
<protein>
    <submittedName>
        <fullName evidence="3">DUF1778 domain-containing protein</fullName>
    </submittedName>
</protein>
<name>A0A850NR02_9PROT</name>
<dbReference type="InterPro" id="IPR014795">
    <property type="entry name" value="TacA_1-like"/>
</dbReference>
<proteinExistence type="inferred from homology"/>
<dbReference type="Gene3D" id="1.20.5.780">
    <property type="entry name" value="Single helix bin"/>
    <property type="match status" value="1"/>
</dbReference>
<evidence type="ECO:0000256" key="1">
    <source>
        <dbReference type="ARBA" id="ARBA00022649"/>
    </source>
</evidence>
<gene>
    <name evidence="3" type="ORF">HUK83_05505</name>
</gene>
<dbReference type="PANTHER" id="PTHR35401:SF2">
    <property type="entry name" value="ABC-TYPE TRANSPORT SYSTEM"/>
    <property type="match status" value="1"/>
</dbReference>
<dbReference type="SUPFAM" id="SSF47598">
    <property type="entry name" value="Ribbon-helix-helix"/>
    <property type="match status" value="1"/>
</dbReference>
<reference evidence="3 4" key="1">
    <citation type="submission" date="2020-06" db="EMBL/GenBank/DDBJ databases">
        <title>Description of novel acetic acid bacteria.</title>
        <authorList>
            <person name="Sombolestani A."/>
        </authorList>
    </citation>
    <scope>NUCLEOTIDE SEQUENCE [LARGE SCALE GENOMIC DNA]</scope>
    <source>
        <strain evidence="3 4">LMG 26838</strain>
    </source>
</reference>
<dbReference type="PANTHER" id="PTHR35401">
    <property type="entry name" value="COPG FAMILY HELIX-TURN-HELIX PROTEIN-RELATED-RELATED"/>
    <property type="match status" value="1"/>
</dbReference>
<evidence type="ECO:0000256" key="2">
    <source>
        <dbReference type="ARBA" id="ARBA00049988"/>
    </source>
</evidence>
<dbReference type="Proteomes" id="UP000565205">
    <property type="component" value="Unassembled WGS sequence"/>
</dbReference>
<sequence length="92" mass="10050">MPRAVMEDTPRMSLRIRPEQKALLARAAALKQTDLTTFVTRSALREAEAVVKAAECVSLSERDSLLVLDLLENPPPANARLRAAIADMPKPA</sequence>
<dbReference type="InterPro" id="IPR010985">
    <property type="entry name" value="Ribbon_hlx_hlx"/>
</dbReference>
<evidence type="ECO:0000313" key="4">
    <source>
        <dbReference type="Proteomes" id="UP000565205"/>
    </source>
</evidence>
<keyword evidence="1" id="KW-1277">Toxin-antitoxin system</keyword>
<dbReference type="AlphaFoldDB" id="A0A850NR02"/>
<dbReference type="EMBL" id="JABXXQ010000069">
    <property type="protein sequence ID" value="NVN29792.1"/>
    <property type="molecule type" value="Genomic_DNA"/>
</dbReference>
<evidence type="ECO:0000313" key="3">
    <source>
        <dbReference type="EMBL" id="NVN29792.1"/>
    </source>
</evidence>
<comment type="caution">
    <text evidence="3">The sequence shown here is derived from an EMBL/GenBank/DDBJ whole genome shotgun (WGS) entry which is preliminary data.</text>
</comment>
<organism evidence="3 4">
    <name type="scientific">Endobacter medicaginis</name>
    <dbReference type="NCBI Taxonomy" id="1181271"/>
    <lineage>
        <taxon>Bacteria</taxon>
        <taxon>Pseudomonadati</taxon>
        <taxon>Pseudomonadota</taxon>
        <taxon>Alphaproteobacteria</taxon>
        <taxon>Acetobacterales</taxon>
        <taxon>Acetobacteraceae</taxon>
        <taxon>Endobacter</taxon>
    </lineage>
</organism>